<dbReference type="Pfam" id="PF12697">
    <property type="entry name" value="Abhydrolase_6"/>
    <property type="match status" value="1"/>
</dbReference>
<dbReference type="SUPFAM" id="SSF53474">
    <property type="entry name" value="alpha/beta-Hydrolases"/>
    <property type="match status" value="1"/>
</dbReference>
<evidence type="ECO:0000313" key="3">
    <source>
        <dbReference type="EMBL" id="TDU83750.1"/>
    </source>
</evidence>
<dbReference type="RefSeq" id="WP_202867009.1">
    <property type="nucleotide sequence ID" value="NZ_SOCE01000002.1"/>
</dbReference>
<dbReference type="InterPro" id="IPR000073">
    <property type="entry name" value="AB_hydrolase_1"/>
</dbReference>
<dbReference type="GO" id="GO:0003824">
    <property type="term" value="F:catalytic activity"/>
    <property type="evidence" value="ECO:0007669"/>
    <property type="project" value="UniProtKB-ARBA"/>
</dbReference>
<dbReference type="EMBL" id="SOCE01000002">
    <property type="protein sequence ID" value="TDU83750.1"/>
    <property type="molecule type" value="Genomic_DNA"/>
</dbReference>
<dbReference type="AlphaFoldDB" id="A0A4R7SWL9"/>
<proteinExistence type="predicted"/>
<sequence>MKDNPTVADWGGASRFADLDGPVHYVDFGGPPAGPRLVLVHGLGGSHLNWSLLAPRLATRARVLAVDLLGFGLSHPQGRATTVQANAKLVGRFVDEVAGSPVILVGNSMGALASIMLAVRRPDAVAGLVLIDPALPLARGVRPDVAVAAVFARFAVPLVGRYALAKGRRKMSAQEQVRQLLALCCVDPAKVPGELVEASVGLVEQRARVPGLDAAFLAAARSLLVLNARPDRAWAMLDAVRQPVLLLHGTKDRLVPVGSARVAAARNPAWTVELIPDVGHVPQLEVPELTADRIGAWLDGPGAPAARRAGTSGRFGRSPYPEGSTPE</sequence>
<dbReference type="Proteomes" id="UP000295151">
    <property type="component" value="Unassembled WGS sequence"/>
</dbReference>
<dbReference type="Gene3D" id="3.40.50.1820">
    <property type="entry name" value="alpha/beta hydrolase"/>
    <property type="match status" value="1"/>
</dbReference>
<protein>
    <submittedName>
        <fullName evidence="3">Pimeloyl-ACP methyl ester carboxylesterase</fullName>
    </submittedName>
</protein>
<reference evidence="3 4" key="1">
    <citation type="submission" date="2019-03" db="EMBL/GenBank/DDBJ databases">
        <title>Genomic Encyclopedia of Type Strains, Phase III (KMG-III): the genomes of soil and plant-associated and newly described type strains.</title>
        <authorList>
            <person name="Whitman W."/>
        </authorList>
    </citation>
    <scope>NUCLEOTIDE SEQUENCE [LARGE SCALE GENOMIC DNA]</scope>
    <source>
        <strain evidence="3 4">VKM Ac-2575</strain>
    </source>
</reference>
<dbReference type="PRINTS" id="PR00111">
    <property type="entry name" value="ABHYDROLASE"/>
</dbReference>
<gene>
    <name evidence="3" type="ORF">EV138_6214</name>
</gene>
<evidence type="ECO:0000256" key="1">
    <source>
        <dbReference type="SAM" id="MobiDB-lite"/>
    </source>
</evidence>
<feature type="region of interest" description="Disordered" evidence="1">
    <location>
        <begin position="302"/>
        <end position="327"/>
    </location>
</feature>
<keyword evidence="4" id="KW-1185">Reference proteome</keyword>
<accession>A0A4R7SWL9</accession>
<evidence type="ECO:0000313" key="4">
    <source>
        <dbReference type="Proteomes" id="UP000295151"/>
    </source>
</evidence>
<comment type="caution">
    <text evidence="3">The sequence shown here is derived from an EMBL/GenBank/DDBJ whole genome shotgun (WGS) entry which is preliminary data.</text>
</comment>
<feature type="domain" description="AB hydrolase-1" evidence="2">
    <location>
        <begin position="37"/>
        <end position="292"/>
    </location>
</feature>
<dbReference type="InterPro" id="IPR029058">
    <property type="entry name" value="AB_hydrolase_fold"/>
</dbReference>
<evidence type="ECO:0000259" key="2">
    <source>
        <dbReference type="Pfam" id="PF12697"/>
    </source>
</evidence>
<organism evidence="3 4">
    <name type="scientific">Kribbella voronezhensis</name>
    <dbReference type="NCBI Taxonomy" id="2512212"/>
    <lineage>
        <taxon>Bacteria</taxon>
        <taxon>Bacillati</taxon>
        <taxon>Actinomycetota</taxon>
        <taxon>Actinomycetes</taxon>
        <taxon>Propionibacteriales</taxon>
        <taxon>Kribbellaceae</taxon>
        <taxon>Kribbella</taxon>
    </lineage>
</organism>
<dbReference type="PANTHER" id="PTHR46438">
    <property type="entry name" value="ALPHA/BETA-HYDROLASES SUPERFAMILY PROTEIN"/>
    <property type="match status" value="1"/>
</dbReference>
<name>A0A4R7SWL9_9ACTN</name>